<proteinExistence type="predicted"/>
<keyword evidence="2" id="KW-1185">Reference proteome</keyword>
<reference evidence="1 2" key="1">
    <citation type="submission" date="2022-03" db="EMBL/GenBank/DDBJ databases">
        <authorList>
            <person name="Brunel B."/>
        </authorList>
    </citation>
    <scope>NUCLEOTIDE SEQUENCE [LARGE SCALE GENOMIC DNA]</scope>
    <source>
        <strain evidence="1">STM5069sample</strain>
    </source>
</reference>
<gene>
    <name evidence="1" type="ORF">MES5069_660025</name>
</gene>
<name>A0ABM9EFV6_9HYPH</name>
<dbReference type="EMBL" id="CAKXZT010000164">
    <property type="protein sequence ID" value="CAH2408234.1"/>
    <property type="molecule type" value="Genomic_DNA"/>
</dbReference>
<evidence type="ECO:0000313" key="2">
    <source>
        <dbReference type="Proteomes" id="UP001153050"/>
    </source>
</evidence>
<accession>A0ABM9EFV6</accession>
<organism evidence="1 2">
    <name type="scientific">Mesorhizobium escarrei</name>
    <dbReference type="NCBI Taxonomy" id="666018"/>
    <lineage>
        <taxon>Bacteria</taxon>
        <taxon>Pseudomonadati</taxon>
        <taxon>Pseudomonadota</taxon>
        <taxon>Alphaproteobacteria</taxon>
        <taxon>Hyphomicrobiales</taxon>
        <taxon>Phyllobacteriaceae</taxon>
        <taxon>Mesorhizobium</taxon>
    </lineage>
</organism>
<dbReference type="Proteomes" id="UP001153050">
    <property type="component" value="Unassembled WGS sequence"/>
</dbReference>
<comment type="caution">
    <text evidence="1">The sequence shown here is derived from an EMBL/GenBank/DDBJ whole genome shotgun (WGS) entry which is preliminary data.</text>
</comment>
<protein>
    <submittedName>
        <fullName evidence="1">Uncharacterized protein</fullName>
    </submittedName>
</protein>
<evidence type="ECO:0000313" key="1">
    <source>
        <dbReference type="EMBL" id="CAH2408234.1"/>
    </source>
</evidence>
<sequence length="60" mass="6173">MLVAHRYAFKAAGLALAPGPLTCFAGGAREVLRARTKRLLSSLASGLHRLAAGGCDGGFF</sequence>